<keyword evidence="1 4" id="KW-0121">Carboxypeptidase</keyword>
<dbReference type="CDD" id="cd06460">
    <property type="entry name" value="M32_Taq"/>
    <property type="match status" value="1"/>
</dbReference>
<dbReference type="RefSeq" id="WP_267644936.1">
    <property type="nucleotide sequence ID" value="NZ_JANHGR010000001.1"/>
</dbReference>
<keyword evidence="2" id="KW-0862">Zinc</keyword>
<reference evidence="4 5" key="1">
    <citation type="journal article" date="2019" name="Int. J. Syst. Evol. Microbiol.">
        <title>The Global Catalogue of Microorganisms (GCM) 10K type strain sequencing project: providing services to taxonomists for standard genome sequencing and annotation.</title>
        <authorList>
            <consortium name="The Broad Institute Genomics Platform"/>
            <consortium name="The Broad Institute Genome Sequencing Center for Infectious Disease"/>
            <person name="Wu L."/>
            <person name="Ma J."/>
        </authorList>
    </citation>
    <scope>NUCLEOTIDE SEQUENCE [LARGE SCALE GENOMIC DNA]</scope>
    <source>
        <strain evidence="4 5">CGMCC 1.12859</strain>
    </source>
</reference>
<dbReference type="Gene3D" id="1.10.1370.30">
    <property type="match status" value="1"/>
</dbReference>
<comment type="function">
    <text evidence="1">Broad specificity carboxypetidase that releases amino acids sequentially from the C-terminus, including neutral, aromatic, polar and basic residues.</text>
</comment>
<evidence type="ECO:0000313" key="5">
    <source>
        <dbReference type="Proteomes" id="UP001597139"/>
    </source>
</evidence>
<accession>A0ABD6BV67</accession>
<evidence type="ECO:0000313" key="4">
    <source>
        <dbReference type="EMBL" id="MFD1568956.1"/>
    </source>
</evidence>
<name>A0ABD6BV67_9EURY</name>
<sequence>MDTDEAYRRIVDRYGRVADLETTGFLLFWDAEVMMPPKGELVRASQRSTLEQLGQELLADDELAEWLDAVDDDALTADEAANVREVRRQHEVAARIPEDLTEELSSVTAEAGSVWREARAEDDFEQFAPYFERHVDARRRWGEHADPDADPYEALWEQAVGYHSQAYVPYERVEEVFDELREALVPLIEEIRASDADLATDAFAGSFDTDTQEALSRDALDLVGLDWDRARLETSTHPFSYGTPADVRITTRFDETELIDGLTSTLHEFGHTDYSHGLELDAYGTPIGEPRGLGVHESQSRFWENHIGRSRPFWEAFLPKVQERFPETADVTVDDAYEAVNQVKESNLIRVEADELTYHMHIILRTEIEDALVSGDIDVEDVPRVWNEKMDEYLGITPDTDREGCLQDIHWSKSFPGFISYTVGSVIAAQLWAALREDVPDVDARIADGEFDAVHDWLVENVQRHGKRYPTDELIEVATGEPLTADYFVDYVTEKYGELYDL</sequence>
<protein>
    <recommendedName>
        <fullName evidence="1">Metal-dependent carboxypeptidase</fullName>
        <ecNumber evidence="1">3.4.17.19</ecNumber>
    </recommendedName>
</protein>
<comment type="cofactor">
    <cofactor evidence="2">
        <name>Zn(2+)</name>
        <dbReference type="ChEBI" id="CHEBI:29105"/>
    </cofactor>
    <text evidence="2">Binds 1 zinc ion per subunit.</text>
</comment>
<evidence type="ECO:0000256" key="3">
    <source>
        <dbReference type="PIRSR" id="PIRSR006615-2"/>
    </source>
</evidence>
<dbReference type="AlphaFoldDB" id="A0ABD6BV67"/>
<comment type="similarity">
    <text evidence="1">Belongs to the peptidase M32 family.</text>
</comment>
<dbReference type="PANTHER" id="PTHR34217">
    <property type="entry name" value="METAL-DEPENDENT CARBOXYPEPTIDASE"/>
    <property type="match status" value="1"/>
</dbReference>
<dbReference type="PRINTS" id="PR00998">
    <property type="entry name" value="CRBOXYPTASET"/>
</dbReference>
<dbReference type="GO" id="GO:0004181">
    <property type="term" value="F:metallocarboxypeptidase activity"/>
    <property type="evidence" value="ECO:0007669"/>
    <property type="project" value="UniProtKB-UniRule"/>
</dbReference>
<dbReference type="EC" id="3.4.17.19" evidence="1"/>
<evidence type="ECO:0000256" key="2">
    <source>
        <dbReference type="PIRSR" id="PIRSR006615-1"/>
    </source>
</evidence>
<keyword evidence="5" id="KW-1185">Reference proteome</keyword>
<dbReference type="Pfam" id="PF02074">
    <property type="entry name" value="Peptidase_M32"/>
    <property type="match status" value="1"/>
</dbReference>
<dbReference type="GO" id="GO:0006508">
    <property type="term" value="P:proteolysis"/>
    <property type="evidence" value="ECO:0007669"/>
    <property type="project" value="UniProtKB-UniRule"/>
</dbReference>
<comment type="catalytic activity">
    <reaction evidence="1">
        <text>Release of a C-terminal amino acid with broad specificity, except for -Pro.</text>
        <dbReference type="EC" id="3.4.17.19"/>
    </reaction>
</comment>
<feature type="binding site" evidence="2">
    <location>
        <position position="271"/>
    </location>
    <ligand>
        <name>Zn(2+)</name>
        <dbReference type="ChEBI" id="CHEBI:29105"/>
        <note>catalytic</note>
    </ligand>
</feature>
<dbReference type="PIRSF" id="PIRSF006615">
    <property type="entry name" value="Zn_crbxpep_Taq"/>
    <property type="match status" value="1"/>
</dbReference>
<feature type="active site" description="Proton donor/acceptor" evidence="3">
    <location>
        <position position="268"/>
    </location>
</feature>
<dbReference type="SUPFAM" id="SSF55486">
    <property type="entry name" value="Metalloproteases ('zincins'), catalytic domain"/>
    <property type="match status" value="1"/>
</dbReference>
<keyword evidence="1 2" id="KW-0479">Metal-binding</keyword>
<gene>
    <name evidence="4" type="ORF">ACFSAU_15790</name>
</gene>
<dbReference type="Proteomes" id="UP001597139">
    <property type="component" value="Unassembled WGS sequence"/>
</dbReference>
<keyword evidence="1" id="KW-0645">Protease</keyword>
<dbReference type="GO" id="GO:0046872">
    <property type="term" value="F:metal ion binding"/>
    <property type="evidence" value="ECO:0007669"/>
    <property type="project" value="UniProtKB-KW"/>
</dbReference>
<comment type="caution">
    <text evidence="4">The sequence shown here is derived from an EMBL/GenBank/DDBJ whole genome shotgun (WGS) entry which is preliminary data.</text>
</comment>
<keyword evidence="1 4" id="KW-0378">Hydrolase</keyword>
<evidence type="ECO:0000256" key="1">
    <source>
        <dbReference type="PIRNR" id="PIRNR006615"/>
    </source>
</evidence>
<dbReference type="PANTHER" id="PTHR34217:SF1">
    <property type="entry name" value="CARBOXYPEPTIDASE 1"/>
    <property type="match status" value="1"/>
</dbReference>
<proteinExistence type="inferred from homology"/>
<dbReference type="EMBL" id="JBHUCZ010000036">
    <property type="protein sequence ID" value="MFD1568956.1"/>
    <property type="molecule type" value="Genomic_DNA"/>
</dbReference>
<feature type="binding site" evidence="2">
    <location>
        <position position="297"/>
    </location>
    <ligand>
        <name>Zn(2+)</name>
        <dbReference type="ChEBI" id="CHEBI:29105"/>
        <note>catalytic</note>
    </ligand>
</feature>
<feature type="binding site" evidence="2">
    <location>
        <position position="267"/>
    </location>
    <ligand>
        <name>Zn(2+)</name>
        <dbReference type="ChEBI" id="CHEBI:29105"/>
        <note>catalytic</note>
    </ligand>
</feature>
<dbReference type="InterPro" id="IPR001333">
    <property type="entry name" value="Peptidase_M32_Taq"/>
</dbReference>
<dbReference type="PROSITE" id="PS52034">
    <property type="entry name" value="PEPTIDASE_M32"/>
    <property type="match status" value="1"/>
</dbReference>
<keyword evidence="1" id="KW-0482">Metalloprotease</keyword>
<organism evidence="4 5">
    <name type="scientific">Halolamina litorea</name>
    <dbReference type="NCBI Taxonomy" id="1515593"/>
    <lineage>
        <taxon>Archaea</taxon>
        <taxon>Methanobacteriati</taxon>
        <taxon>Methanobacteriota</taxon>
        <taxon>Stenosarchaea group</taxon>
        <taxon>Halobacteria</taxon>
        <taxon>Halobacteriales</taxon>
        <taxon>Haloferacaceae</taxon>
    </lineage>
</organism>